<evidence type="ECO:0000256" key="2">
    <source>
        <dbReference type="ARBA" id="ARBA00004123"/>
    </source>
</evidence>
<dbReference type="SMART" id="SM01082">
    <property type="entry name" value="CHZ"/>
    <property type="match status" value="1"/>
</dbReference>
<name>A0A7C8IQM0_9PEZI</name>
<comment type="subcellular location">
    <subcellularLocation>
        <location evidence="2">Nucleus</location>
    </subcellularLocation>
</comment>
<evidence type="ECO:0000313" key="9">
    <source>
        <dbReference type="EMBL" id="KAF2969849.1"/>
    </source>
</evidence>
<evidence type="ECO:0000313" key="10">
    <source>
        <dbReference type="Proteomes" id="UP000481858"/>
    </source>
</evidence>
<keyword evidence="4" id="KW-0143">Chaperone</keyword>
<dbReference type="OrthoDB" id="2148987at2759"/>
<dbReference type="Proteomes" id="UP000481858">
    <property type="component" value="Unassembled WGS sequence"/>
</dbReference>
<feature type="compositionally biased region" description="Acidic residues" evidence="7">
    <location>
        <begin position="39"/>
        <end position="68"/>
    </location>
</feature>
<feature type="region of interest" description="Disordered" evidence="7">
    <location>
        <begin position="1"/>
        <end position="122"/>
    </location>
</feature>
<evidence type="ECO:0000256" key="1">
    <source>
        <dbReference type="ARBA" id="ARBA00002212"/>
    </source>
</evidence>
<evidence type="ECO:0000256" key="5">
    <source>
        <dbReference type="ARBA" id="ARBA00023242"/>
    </source>
</evidence>
<dbReference type="InterPro" id="IPR019098">
    <property type="entry name" value="Histone_chaperone_domain_CHZ"/>
</dbReference>
<dbReference type="GO" id="GO:0005634">
    <property type="term" value="C:nucleus"/>
    <property type="evidence" value="ECO:0007669"/>
    <property type="project" value="UniProtKB-SubCell"/>
</dbReference>
<protein>
    <recommendedName>
        <fullName evidence="8">Histone chaperone domain-containing protein</fullName>
    </recommendedName>
</protein>
<keyword evidence="5" id="KW-0539">Nucleus</keyword>
<evidence type="ECO:0000256" key="4">
    <source>
        <dbReference type="ARBA" id="ARBA00023186"/>
    </source>
</evidence>
<dbReference type="AlphaFoldDB" id="A0A7C8IQM0"/>
<feature type="compositionally biased region" description="Polar residues" evidence="7">
    <location>
        <begin position="1"/>
        <end position="14"/>
    </location>
</feature>
<keyword evidence="10" id="KW-1185">Reference proteome</keyword>
<organism evidence="9 10">
    <name type="scientific">Xylaria multiplex</name>
    <dbReference type="NCBI Taxonomy" id="323545"/>
    <lineage>
        <taxon>Eukaryota</taxon>
        <taxon>Fungi</taxon>
        <taxon>Dikarya</taxon>
        <taxon>Ascomycota</taxon>
        <taxon>Pezizomycotina</taxon>
        <taxon>Sordariomycetes</taxon>
        <taxon>Xylariomycetidae</taxon>
        <taxon>Xylariales</taxon>
        <taxon>Xylariaceae</taxon>
        <taxon>Xylaria</taxon>
    </lineage>
</organism>
<evidence type="ECO:0000256" key="3">
    <source>
        <dbReference type="ARBA" id="ARBA00008057"/>
    </source>
</evidence>
<feature type="domain" description="Histone chaperone" evidence="8">
    <location>
        <begin position="58"/>
        <end position="95"/>
    </location>
</feature>
<evidence type="ECO:0000256" key="7">
    <source>
        <dbReference type="SAM" id="MobiDB-lite"/>
    </source>
</evidence>
<reference evidence="9 10" key="1">
    <citation type="submission" date="2019-12" db="EMBL/GenBank/DDBJ databases">
        <title>Draft genome sequence of the ascomycete Xylaria multiplex DSM 110363.</title>
        <authorList>
            <person name="Buettner E."/>
            <person name="Kellner H."/>
        </authorList>
    </citation>
    <scope>NUCLEOTIDE SEQUENCE [LARGE SCALE GENOMIC DNA]</scope>
    <source>
        <strain evidence="9 10">DSM 110363</strain>
    </source>
</reference>
<sequence length="122" mass="13251">MASENGVTKPQDPTQVADETVDVKGKGKAAATQEPIDQSMDEDDEDDDSGDEQVGDDADDDDNMDEIDLNNIVDGGRRTRGRVIDWAKAAEENPADDDDDDDDEDDFQPEGEAADGDKMDED</sequence>
<accession>A0A7C8IQM0</accession>
<dbReference type="InParanoid" id="A0A7C8IQM0"/>
<dbReference type="EMBL" id="WUBL01000030">
    <property type="protein sequence ID" value="KAF2969849.1"/>
    <property type="molecule type" value="Genomic_DNA"/>
</dbReference>
<proteinExistence type="inferred from homology"/>
<dbReference type="Pfam" id="PF09649">
    <property type="entry name" value="CHZ"/>
    <property type="match status" value="1"/>
</dbReference>
<feature type="compositionally biased region" description="Basic and acidic residues" evidence="7">
    <location>
        <begin position="82"/>
        <end position="91"/>
    </location>
</feature>
<evidence type="ECO:0000256" key="6">
    <source>
        <dbReference type="ARBA" id="ARBA00025877"/>
    </source>
</evidence>
<gene>
    <name evidence="9" type="ORF">GQX73_g3690</name>
</gene>
<comment type="similarity">
    <text evidence="3">Belongs to the CHZ1 family.</text>
</comment>
<feature type="compositionally biased region" description="Acidic residues" evidence="7">
    <location>
        <begin position="93"/>
        <end position="122"/>
    </location>
</feature>
<comment type="caution">
    <text evidence="9">The sequence shown here is derived from an EMBL/GenBank/DDBJ whole genome shotgun (WGS) entry which is preliminary data.</text>
</comment>
<comment type="function">
    <text evidence="1">Forms a chaperone-bound H2A.Z-H2B complex that acts as a source for SWR1 complex-dependent H2A to H2A.Z histone replacement in chromatin.</text>
</comment>
<comment type="subunit">
    <text evidence="6">Forms a heterotrimer with H2A.Z-H2B, stabilizing the association of the histone dimer. Also, with a lower affinity, forms a heterotrimer with H2A-H2B.</text>
</comment>
<evidence type="ECO:0000259" key="8">
    <source>
        <dbReference type="SMART" id="SM01082"/>
    </source>
</evidence>